<proteinExistence type="inferred from homology"/>
<keyword evidence="2" id="KW-0378">Hydrolase</keyword>
<dbReference type="GO" id="GO:0004177">
    <property type="term" value="F:aminopeptidase activity"/>
    <property type="evidence" value="ECO:0007669"/>
    <property type="project" value="UniProtKB-EC"/>
</dbReference>
<evidence type="ECO:0000256" key="1">
    <source>
        <dbReference type="ARBA" id="ARBA00010088"/>
    </source>
</evidence>
<evidence type="ECO:0000313" key="5">
    <source>
        <dbReference type="Proteomes" id="UP000655589"/>
    </source>
</evidence>
<comment type="similarity">
    <text evidence="1">Belongs to the peptidase S33 family.</text>
</comment>
<dbReference type="InterPro" id="IPR002410">
    <property type="entry name" value="Peptidase_S33"/>
</dbReference>
<dbReference type="EMBL" id="BMPT01000013">
    <property type="protein sequence ID" value="GGM33004.1"/>
    <property type="molecule type" value="Genomic_DNA"/>
</dbReference>
<dbReference type="SUPFAM" id="SSF53474">
    <property type="entry name" value="alpha/beta-Hydrolases"/>
    <property type="match status" value="1"/>
</dbReference>
<accession>A0A8H9GKC8</accession>
<gene>
    <name evidence="4" type="primary">pap</name>
    <name evidence="4" type="ORF">GCM10010102_30660</name>
</gene>
<evidence type="ECO:0000256" key="2">
    <source>
        <dbReference type="ARBA" id="ARBA00022801"/>
    </source>
</evidence>
<dbReference type="Pfam" id="PF00561">
    <property type="entry name" value="Abhydrolase_1"/>
    <property type="match status" value="1"/>
</dbReference>
<feature type="domain" description="AB hydrolase-1" evidence="3">
    <location>
        <begin position="52"/>
        <end position="171"/>
    </location>
</feature>
<dbReference type="PANTHER" id="PTHR43248">
    <property type="entry name" value="2-SUCCINYL-6-HYDROXY-2,4-CYCLOHEXADIENE-1-CARBOXYLATE SYNTHASE"/>
    <property type="match status" value="1"/>
</dbReference>
<sequence length="434" mass="47496">MGVPISYTLPGVHVTDHSVDVPLDWSQPDGSPALSVFARELVDPARRTEDLPLLVFLQGGPGGKGPRPTGPEGWIGAALERFRVILLDQRGTGRSTPVRGSTLGALGGARDQAEYLAHFRADNIVRDAEHVRQTLFEGRRWTSLGQSYGGFVTMSYLSLAPEGLNASLVTGGLPGLTASAREVYERTQPRVVAKNERFRARYPHAVKTLGQIADRLASGGVTEPGGDVLSTRRFQTLGMDFGMKPGFERVHWIVDEAFDSPHGGPLSDTFLATVAAETSFATNPLYAVLHESIYAQSHTGPTAWAAQSVRDADPAFDESARPLLFTGEMIYPWMFAEIRALRPFEAAAHALAERQDWRDLYDLHRLAENEVPVEAAVYFDDMFVDAELSLETAAHVGNVEAWVTNEHEHDGLRLGGVLPRLLDRLDARGGPLRR</sequence>
<protein>
    <submittedName>
        <fullName evidence="4">Proline iminopeptidase</fullName>
    </submittedName>
</protein>
<dbReference type="PRINTS" id="PR00793">
    <property type="entry name" value="PROAMNOPTASE"/>
</dbReference>
<dbReference type="AlphaFoldDB" id="A0A8H9GKC8"/>
<evidence type="ECO:0000259" key="3">
    <source>
        <dbReference type="Pfam" id="PF00561"/>
    </source>
</evidence>
<dbReference type="Proteomes" id="UP000655589">
    <property type="component" value="Unassembled WGS sequence"/>
</dbReference>
<dbReference type="GO" id="GO:0006508">
    <property type="term" value="P:proteolysis"/>
    <property type="evidence" value="ECO:0007669"/>
    <property type="project" value="InterPro"/>
</dbReference>
<dbReference type="Gene3D" id="3.40.50.1820">
    <property type="entry name" value="alpha/beta hydrolase"/>
    <property type="match status" value="1"/>
</dbReference>
<organism evidence="4 5">
    <name type="scientific">Promicromonospora citrea</name>
    <dbReference type="NCBI Taxonomy" id="43677"/>
    <lineage>
        <taxon>Bacteria</taxon>
        <taxon>Bacillati</taxon>
        <taxon>Actinomycetota</taxon>
        <taxon>Actinomycetes</taxon>
        <taxon>Micrococcales</taxon>
        <taxon>Promicromonosporaceae</taxon>
        <taxon>Promicromonospora</taxon>
    </lineage>
</organism>
<dbReference type="PANTHER" id="PTHR43248:SF2">
    <property type="entry name" value="PROLYL AMINOPEPTIDASE"/>
    <property type="match status" value="1"/>
</dbReference>
<name>A0A8H9GKC8_9MICO</name>
<dbReference type="InterPro" id="IPR000073">
    <property type="entry name" value="AB_hydrolase_1"/>
</dbReference>
<dbReference type="InterPro" id="IPR051601">
    <property type="entry name" value="Serine_prot/Carboxylest_S33"/>
</dbReference>
<comment type="caution">
    <text evidence="4">The sequence shown here is derived from an EMBL/GenBank/DDBJ whole genome shotgun (WGS) entry which is preliminary data.</text>
</comment>
<reference evidence="4" key="2">
    <citation type="submission" date="2020-09" db="EMBL/GenBank/DDBJ databases">
        <authorList>
            <person name="Sun Q."/>
            <person name="Ohkuma M."/>
        </authorList>
    </citation>
    <scope>NUCLEOTIDE SEQUENCE</scope>
    <source>
        <strain evidence="4">JCM 3051</strain>
    </source>
</reference>
<evidence type="ECO:0000313" key="4">
    <source>
        <dbReference type="EMBL" id="GGM33004.1"/>
    </source>
</evidence>
<keyword evidence="5" id="KW-1185">Reference proteome</keyword>
<reference evidence="4" key="1">
    <citation type="journal article" date="2014" name="Int. J. Syst. Evol. Microbiol.">
        <title>Complete genome sequence of Corynebacterium casei LMG S-19264T (=DSM 44701T), isolated from a smear-ripened cheese.</title>
        <authorList>
            <consortium name="US DOE Joint Genome Institute (JGI-PGF)"/>
            <person name="Walter F."/>
            <person name="Albersmeier A."/>
            <person name="Kalinowski J."/>
            <person name="Ruckert C."/>
        </authorList>
    </citation>
    <scope>NUCLEOTIDE SEQUENCE</scope>
    <source>
        <strain evidence="4">JCM 3051</strain>
    </source>
</reference>
<dbReference type="InterPro" id="IPR029058">
    <property type="entry name" value="AB_hydrolase_fold"/>
</dbReference>